<feature type="compositionally biased region" description="Basic and acidic residues" evidence="1">
    <location>
        <begin position="65"/>
        <end position="84"/>
    </location>
</feature>
<accession>A0AA36JS88</accession>
<dbReference type="AlphaFoldDB" id="A0AA36JS88"/>
<name>A0AA36JS88_9DINO</name>
<sequence>MKALCKPLRCLSFLGGRKPPEQYSAAEGQHLAKSADDEDDEDDFFGDSWGESANGSRDSSASQTKEAEAQRSGVDRNPTRETTTKRPGGVTEKAKESKETPKASAKKQEADFFNELGMEPEYRAPRTLPKAAGPSVNSLLDEGEVTAAWGDDDLDL</sequence>
<dbReference type="EMBL" id="CAUJNA010003839">
    <property type="protein sequence ID" value="CAJ1410789.1"/>
    <property type="molecule type" value="Genomic_DNA"/>
</dbReference>
<feature type="region of interest" description="Disordered" evidence="1">
    <location>
        <begin position="15"/>
        <end position="156"/>
    </location>
</feature>
<dbReference type="Proteomes" id="UP001178507">
    <property type="component" value="Unassembled WGS sequence"/>
</dbReference>
<keyword evidence="3" id="KW-1185">Reference proteome</keyword>
<organism evidence="2 3">
    <name type="scientific">Effrenium voratum</name>
    <dbReference type="NCBI Taxonomy" id="2562239"/>
    <lineage>
        <taxon>Eukaryota</taxon>
        <taxon>Sar</taxon>
        <taxon>Alveolata</taxon>
        <taxon>Dinophyceae</taxon>
        <taxon>Suessiales</taxon>
        <taxon>Symbiodiniaceae</taxon>
        <taxon>Effrenium</taxon>
    </lineage>
</organism>
<feature type="compositionally biased region" description="Acidic residues" evidence="1">
    <location>
        <begin position="36"/>
        <end position="45"/>
    </location>
</feature>
<protein>
    <submittedName>
        <fullName evidence="2">Uncharacterized protein</fullName>
    </submittedName>
</protein>
<reference evidence="2" key="1">
    <citation type="submission" date="2023-08" db="EMBL/GenBank/DDBJ databases">
        <authorList>
            <person name="Chen Y."/>
            <person name="Shah S."/>
            <person name="Dougan E. K."/>
            <person name="Thang M."/>
            <person name="Chan C."/>
        </authorList>
    </citation>
    <scope>NUCLEOTIDE SEQUENCE</scope>
</reference>
<comment type="caution">
    <text evidence="2">The sequence shown here is derived from an EMBL/GenBank/DDBJ whole genome shotgun (WGS) entry which is preliminary data.</text>
</comment>
<evidence type="ECO:0000256" key="1">
    <source>
        <dbReference type="SAM" id="MobiDB-lite"/>
    </source>
</evidence>
<evidence type="ECO:0000313" key="3">
    <source>
        <dbReference type="Proteomes" id="UP001178507"/>
    </source>
</evidence>
<feature type="compositionally biased region" description="Basic and acidic residues" evidence="1">
    <location>
        <begin position="92"/>
        <end position="110"/>
    </location>
</feature>
<proteinExistence type="predicted"/>
<evidence type="ECO:0000313" key="2">
    <source>
        <dbReference type="EMBL" id="CAJ1410789.1"/>
    </source>
</evidence>
<feature type="compositionally biased region" description="Polar residues" evidence="1">
    <location>
        <begin position="51"/>
        <end position="64"/>
    </location>
</feature>
<gene>
    <name evidence="2" type="ORF">EVOR1521_LOCUS31550</name>
</gene>